<keyword evidence="1" id="KW-0812">Transmembrane</keyword>
<gene>
    <name evidence="3" type="ORF">C1SCF055_LOCUS31683</name>
</gene>
<dbReference type="PROSITE" id="PS50222">
    <property type="entry name" value="EF_HAND_2"/>
    <property type="match status" value="1"/>
</dbReference>
<dbReference type="EMBL" id="CAMXCT010003743">
    <property type="protein sequence ID" value="CAI4006002.1"/>
    <property type="molecule type" value="Genomic_DNA"/>
</dbReference>
<sequence>MMTLYQGISGGIDWYNAVEVLAPVSPICEYVFSAYVFFTVFCCLNIITGIFVDNAKALKVADLENMHQEARRERKKWISEVAELFSKISENNEGRLAREDFVHHLNHSDRIATCFHKLGINTETTNTDELWQLFDFGESGSIDQDEFAIGIKQFHGQARSIDLYKLRKEMREVAKSVKKIVTSIEHDK</sequence>
<dbReference type="InterPro" id="IPR011992">
    <property type="entry name" value="EF-hand-dom_pair"/>
</dbReference>
<dbReference type="Proteomes" id="UP001152797">
    <property type="component" value="Unassembled WGS sequence"/>
</dbReference>
<evidence type="ECO:0000313" key="5">
    <source>
        <dbReference type="Proteomes" id="UP001152797"/>
    </source>
</evidence>
<evidence type="ECO:0000313" key="4">
    <source>
        <dbReference type="EMBL" id="CAL4793314.1"/>
    </source>
</evidence>
<dbReference type="SUPFAM" id="SSF47473">
    <property type="entry name" value="EF-hand"/>
    <property type="match status" value="1"/>
</dbReference>
<dbReference type="Gene3D" id="1.10.238.10">
    <property type="entry name" value="EF-hand"/>
    <property type="match status" value="1"/>
</dbReference>
<reference evidence="3" key="1">
    <citation type="submission" date="2022-10" db="EMBL/GenBank/DDBJ databases">
        <authorList>
            <person name="Chen Y."/>
            <person name="Dougan E. K."/>
            <person name="Chan C."/>
            <person name="Rhodes N."/>
            <person name="Thang M."/>
        </authorList>
    </citation>
    <scope>NUCLEOTIDE SEQUENCE</scope>
</reference>
<dbReference type="AlphaFoldDB" id="A0A9P1DCC9"/>
<evidence type="ECO:0000313" key="3">
    <source>
        <dbReference type="EMBL" id="CAI4006002.1"/>
    </source>
</evidence>
<dbReference type="OrthoDB" id="416585at2759"/>
<dbReference type="EMBL" id="CAMXCT030003743">
    <property type="protein sequence ID" value="CAL4793314.1"/>
    <property type="molecule type" value="Genomic_DNA"/>
</dbReference>
<keyword evidence="1" id="KW-0472">Membrane</keyword>
<keyword evidence="1" id="KW-1133">Transmembrane helix</keyword>
<name>A0A9P1DCC9_9DINO</name>
<keyword evidence="5" id="KW-1185">Reference proteome</keyword>
<feature type="domain" description="EF-hand" evidence="2">
    <location>
        <begin position="122"/>
        <end position="157"/>
    </location>
</feature>
<dbReference type="InterPro" id="IPR002048">
    <property type="entry name" value="EF_hand_dom"/>
</dbReference>
<protein>
    <submittedName>
        <fullName evidence="4">Voltage-dependent R-type calcium channel subunit alpha-1E</fullName>
    </submittedName>
</protein>
<proteinExistence type="predicted"/>
<feature type="transmembrane region" description="Helical" evidence="1">
    <location>
        <begin position="30"/>
        <end position="52"/>
    </location>
</feature>
<dbReference type="GO" id="GO:0005509">
    <property type="term" value="F:calcium ion binding"/>
    <property type="evidence" value="ECO:0007669"/>
    <property type="project" value="InterPro"/>
</dbReference>
<accession>A0A9P1DCC9</accession>
<organism evidence="3">
    <name type="scientific">Cladocopium goreaui</name>
    <dbReference type="NCBI Taxonomy" id="2562237"/>
    <lineage>
        <taxon>Eukaryota</taxon>
        <taxon>Sar</taxon>
        <taxon>Alveolata</taxon>
        <taxon>Dinophyceae</taxon>
        <taxon>Suessiales</taxon>
        <taxon>Symbiodiniaceae</taxon>
        <taxon>Cladocopium</taxon>
    </lineage>
</organism>
<evidence type="ECO:0000259" key="2">
    <source>
        <dbReference type="PROSITE" id="PS50222"/>
    </source>
</evidence>
<comment type="caution">
    <text evidence="3">The sequence shown here is derived from an EMBL/GenBank/DDBJ whole genome shotgun (WGS) entry which is preliminary data.</text>
</comment>
<evidence type="ECO:0000256" key="1">
    <source>
        <dbReference type="SAM" id="Phobius"/>
    </source>
</evidence>
<dbReference type="EMBL" id="CAMXCT020003743">
    <property type="protein sequence ID" value="CAL1159377.1"/>
    <property type="molecule type" value="Genomic_DNA"/>
</dbReference>
<reference evidence="4 5" key="2">
    <citation type="submission" date="2024-05" db="EMBL/GenBank/DDBJ databases">
        <authorList>
            <person name="Chen Y."/>
            <person name="Shah S."/>
            <person name="Dougan E. K."/>
            <person name="Thang M."/>
            <person name="Chan C."/>
        </authorList>
    </citation>
    <scope>NUCLEOTIDE SEQUENCE [LARGE SCALE GENOMIC DNA]</scope>
</reference>